<accession>A0ABT8R318</accession>
<organism evidence="3 4">
    <name type="scientific">Rhodocytophaga aerolata</name>
    <dbReference type="NCBI Taxonomy" id="455078"/>
    <lineage>
        <taxon>Bacteria</taxon>
        <taxon>Pseudomonadati</taxon>
        <taxon>Bacteroidota</taxon>
        <taxon>Cytophagia</taxon>
        <taxon>Cytophagales</taxon>
        <taxon>Rhodocytophagaceae</taxon>
        <taxon>Rhodocytophaga</taxon>
    </lineage>
</organism>
<dbReference type="InterPro" id="IPR018931">
    <property type="entry name" value="DUF2520"/>
</dbReference>
<dbReference type="PANTHER" id="PTHR40459">
    <property type="entry name" value="CONSERVED HYPOTHETICAL ALANINE AND LEUCINE RICH PROTEIN"/>
    <property type="match status" value="1"/>
</dbReference>
<protein>
    <submittedName>
        <fullName evidence="3">F420-dependent NADP oxidoreductase</fullName>
    </submittedName>
</protein>
<dbReference type="Proteomes" id="UP001168528">
    <property type="component" value="Unassembled WGS sequence"/>
</dbReference>
<dbReference type="PANTHER" id="PTHR40459:SF1">
    <property type="entry name" value="CONSERVED HYPOTHETICAL ALANINE AND LEUCINE RICH PROTEIN"/>
    <property type="match status" value="1"/>
</dbReference>
<evidence type="ECO:0000259" key="2">
    <source>
        <dbReference type="Pfam" id="PF10728"/>
    </source>
</evidence>
<gene>
    <name evidence="3" type="ORF">Q0590_04975</name>
</gene>
<evidence type="ECO:0000259" key="1">
    <source>
        <dbReference type="Pfam" id="PF10727"/>
    </source>
</evidence>
<dbReference type="SUPFAM" id="SSF48179">
    <property type="entry name" value="6-phosphogluconate dehydrogenase C-terminal domain-like"/>
    <property type="match status" value="1"/>
</dbReference>
<dbReference type="Gene3D" id="3.40.50.720">
    <property type="entry name" value="NAD(P)-binding Rossmann-like Domain"/>
    <property type="match status" value="1"/>
</dbReference>
<name>A0ABT8R318_9BACT</name>
<dbReference type="Pfam" id="PF10728">
    <property type="entry name" value="DUF2520"/>
    <property type="match status" value="1"/>
</dbReference>
<feature type="domain" description="Putative oxidoreductase/dehydrogenase Rossmann-like" evidence="1">
    <location>
        <begin position="5"/>
        <end position="111"/>
    </location>
</feature>
<keyword evidence="4" id="KW-1185">Reference proteome</keyword>
<dbReference type="InterPro" id="IPR019665">
    <property type="entry name" value="OxRdtase/DH_put_Rossmann_dom"/>
</dbReference>
<dbReference type="InterPro" id="IPR036291">
    <property type="entry name" value="NAD(P)-bd_dom_sf"/>
</dbReference>
<feature type="domain" description="DUF2520" evidence="2">
    <location>
        <begin position="129"/>
        <end position="255"/>
    </location>
</feature>
<dbReference type="Gene3D" id="1.10.1040.20">
    <property type="entry name" value="ProC-like, C-terminal domain"/>
    <property type="match status" value="1"/>
</dbReference>
<dbReference type="Pfam" id="PF10727">
    <property type="entry name" value="Rossmann-like"/>
    <property type="match status" value="1"/>
</dbReference>
<dbReference type="InterPro" id="IPR037108">
    <property type="entry name" value="TM1727-like_C_sf"/>
</dbReference>
<dbReference type="InterPro" id="IPR008927">
    <property type="entry name" value="6-PGluconate_DH-like_C_sf"/>
</dbReference>
<proteinExistence type="predicted"/>
<evidence type="ECO:0000313" key="4">
    <source>
        <dbReference type="Proteomes" id="UP001168528"/>
    </source>
</evidence>
<reference evidence="3" key="1">
    <citation type="submission" date="2023-07" db="EMBL/GenBank/DDBJ databases">
        <title>The genome sequence of Rhodocytophaga aerolata KACC 12507.</title>
        <authorList>
            <person name="Zhang X."/>
        </authorList>
    </citation>
    <scope>NUCLEOTIDE SEQUENCE</scope>
    <source>
        <strain evidence="3">KACC 12507</strain>
    </source>
</reference>
<dbReference type="EMBL" id="JAUKPO010000002">
    <property type="protein sequence ID" value="MDO1445588.1"/>
    <property type="molecule type" value="Genomic_DNA"/>
</dbReference>
<comment type="caution">
    <text evidence="3">The sequence shown here is derived from an EMBL/GenBank/DDBJ whole genome shotgun (WGS) entry which is preliminary data.</text>
</comment>
<evidence type="ECO:0000313" key="3">
    <source>
        <dbReference type="EMBL" id="MDO1445588.1"/>
    </source>
</evidence>
<sequence length="259" mass="28790">MHSEVDISFIGAGNVAWHLAVALEAAGYQVREIYSRTLEHATALADKLYNATPTQSLDFSGSKATVFFIAVPDSQVAQIAAALKVPEKAIVAHTSGSLPLEVLQDHEYRGVFYPLQTFSKHTKLDIHSVPFCLETSDESTELLLVEMAQQISQTVYLVNSAERKVLHIGAVFACNFTNHLLGIAKNILDREDLEFDLLKPLIQETVQKALHAGHPAYVQTGPANRNDQQIIDQHIDYLSAYPSEQHIYRTLTESIRHSK</sequence>
<dbReference type="RefSeq" id="WP_302036392.1">
    <property type="nucleotide sequence ID" value="NZ_JAUKPO010000002.1"/>
</dbReference>
<dbReference type="SUPFAM" id="SSF51735">
    <property type="entry name" value="NAD(P)-binding Rossmann-fold domains"/>
    <property type="match status" value="1"/>
</dbReference>